<evidence type="ECO:0000256" key="1">
    <source>
        <dbReference type="SAM" id="SignalP"/>
    </source>
</evidence>
<dbReference type="InterPro" id="IPR008258">
    <property type="entry name" value="Transglycosylase_SLT_dom_1"/>
</dbReference>
<reference evidence="3 4" key="1">
    <citation type="submission" date="2017-05" db="EMBL/GenBank/DDBJ databases">
        <title>Whole genome sequencing of Yersinia kristensenii.</title>
        <authorList>
            <person name="Campioni F."/>
        </authorList>
    </citation>
    <scope>NUCLEOTIDE SEQUENCE [LARGE SCALE GENOMIC DNA]</scope>
    <source>
        <strain evidence="3 4">CFSAN060538</strain>
    </source>
</reference>
<keyword evidence="1" id="KW-0732">Signal</keyword>
<accession>A0AB73NV93</accession>
<name>A0AB73NV93_YERKR</name>
<feature type="domain" description="Transglycosylase SLT" evidence="2">
    <location>
        <begin position="25"/>
        <end position="143"/>
    </location>
</feature>
<gene>
    <name evidence="3" type="ORF">CBW52_18750</name>
</gene>
<dbReference type="Gene3D" id="1.10.530.10">
    <property type="match status" value="1"/>
</dbReference>
<dbReference type="Proteomes" id="UP000195840">
    <property type="component" value="Unassembled WGS sequence"/>
</dbReference>
<evidence type="ECO:0000313" key="4">
    <source>
        <dbReference type="Proteomes" id="UP000195840"/>
    </source>
</evidence>
<protein>
    <recommendedName>
        <fullName evidence="2">Transglycosylase SLT domain-containing protein</fullName>
    </recommendedName>
</protein>
<evidence type="ECO:0000259" key="2">
    <source>
        <dbReference type="Pfam" id="PF01464"/>
    </source>
</evidence>
<proteinExistence type="predicted"/>
<dbReference type="EMBL" id="NHOG01000024">
    <property type="protein sequence ID" value="OVZ78387.1"/>
    <property type="molecule type" value="Genomic_DNA"/>
</dbReference>
<dbReference type="RefSeq" id="WP_087795773.1">
    <property type="nucleotide sequence ID" value="NZ_CAWNET010000017.1"/>
</dbReference>
<feature type="chain" id="PRO_5044501894" description="Transglycosylase SLT domain-containing protein" evidence="1">
    <location>
        <begin position="23"/>
        <end position="210"/>
    </location>
</feature>
<feature type="signal peptide" evidence="1">
    <location>
        <begin position="1"/>
        <end position="22"/>
    </location>
</feature>
<sequence>MRKLILASLFSSSFLIPLPSYAFMDCFISAGQQYGVSPLLIQAIAEGESKYNNRAINLKNSDRTTDATMMQINSWWHDKPVFTDNKLSRQKLMKDPCLSINFGAWVLAGNFSIGGVNWNSVGAYNAGWKKNKATARQNYVNKIRPIYERLKRESGVLPSSPEMNDSNLGTLTAELSPRSPNHNESSLNTELVTKSFFHSRDIDMKLVGGM</sequence>
<organism evidence="3 4">
    <name type="scientific">Yersinia kristensenii</name>
    <dbReference type="NCBI Taxonomy" id="28152"/>
    <lineage>
        <taxon>Bacteria</taxon>
        <taxon>Pseudomonadati</taxon>
        <taxon>Pseudomonadota</taxon>
        <taxon>Gammaproteobacteria</taxon>
        <taxon>Enterobacterales</taxon>
        <taxon>Yersiniaceae</taxon>
        <taxon>Yersinia</taxon>
    </lineage>
</organism>
<keyword evidence="4" id="KW-1185">Reference proteome</keyword>
<evidence type="ECO:0000313" key="3">
    <source>
        <dbReference type="EMBL" id="OVZ78387.1"/>
    </source>
</evidence>
<comment type="caution">
    <text evidence="3">The sequence shown here is derived from an EMBL/GenBank/DDBJ whole genome shotgun (WGS) entry which is preliminary data.</text>
</comment>
<dbReference type="SUPFAM" id="SSF53955">
    <property type="entry name" value="Lysozyme-like"/>
    <property type="match status" value="1"/>
</dbReference>
<dbReference type="AlphaFoldDB" id="A0AB73NV93"/>
<dbReference type="Pfam" id="PF01464">
    <property type="entry name" value="SLT"/>
    <property type="match status" value="1"/>
</dbReference>
<dbReference type="InterPro" id="IPR023346">
    <property type="entry name" value="Lysozyme-like_dom_sf"/>
</dbReference>
<dbReference type="CDD" id="cd13400">
    <property type="entry name" value="LT_IagB-like"/>
    <property type="match status" value="1"/>
</dbReference>